<reference evidence="1 2" key="1">
    <citation type="submission" date="2016-11" db="EMBL/GenBank/DDBJ databases">
        <title>Whole Genome Sequencing of Mucilaginibacter polytrichastri RG4-7(T) isolated from the moss sample.</title>
        <authorList>
            <person name="Li Y."/>
        </authorList>
    </citation>
    <scope>NUCLEOTIDE SEQUENCE [LARGE SCALE GENOMIC DNA]</scope>
    <source>
        <strain evidence="1 2">RG4-7</strain>
    </source>
</reference>
<sequence length="209" mass="24292">MNYAKLAFTDAVKALQENSGSRASYARLEKNSYTNGFSDAEEEFINDRDSFYMASIGENGFPYMQHRGGPKGFIKVLDSHTLGVVDFSGNKQYITVGNAVTNQKISIFLMDYPRKARLKLYAEIRIVEITDDPQLFKLLDPDTYKHKAERMMIFDVKAYDWNCPQHITPRYTMQDIEKAFVERNAYVKELEMEVEYLRKMVLKNDPKHP</sequence>
<comment type="caution">
    <text evidence="1">The sequence shown here is derived from an EMBL/GenBank/DDBJ whole genome shotgun (WGS) entry which is preliminary data.</text>
</comment>
<dbReference type="EMBL" id="MPPL01000001">
    <property type="protein sequence ID" value="OKS88051.1"/>
    <property type="molecule type" value="Genomic_DNA"/>
</dbReference>
<dbReference type="OrthoDB" id="9796486at2"/>
<protein>
    <submittedName>
        <fullName evidence="1">Uncharacterized protein</fullName>
    </submittedName>
</protein>
<name>A0A1Q6A241_9SPHI</name>
<dbReference type="STRING" id="1302689.RG47T_3515"/>
<gene>
    <name evidence="1" type="ORF">RG47T_3515</name>
</gene>
<organism evidence="1 2">
    <name type="scientific">Mucilaginibacter polytrichastri</name>
    <dbReference type="NCBI Taxonomy" id="1302689"/>
    <lineage>
        <taxon>Bacteria</taxon>
        <taxon>Pseudomonadati</taxon>
        <taxon>Bacteroidota</taxon>
        <taxon>Sphingobacteriia</taxon>
        <taxon>Sphingobacteriales</taxon>
        <taxon>Sphingobacteriaceae</taxon>
        <taxon>Mucilaginibacter</taxon>
    </lineage>
</organism>
<proteinExistence type="predicted"/>
<dbReference type="Gene3D" id="2.30.110.10">
    <property type="entry name" value="Electron Transport, Fmn-binding Protein, Chain A"/>
    <property type="match status" value="1"/>
</dbReference>
<dbReference type="InterPro" id="IPR012349">
    <property type="entry name" value="Split_barrel_FMN-bd"/>
</dbReference>
<dbReference type="PANTHER" id="PTHR42815">
    <property type="entry name" value="FAD-BINDING, PUTATIVE (AFU_ORTHOLOGUE AFUA_6G07600)-RELATED"/>
    <property type="match status" value="1"/>
</dbReference>
<keyword evidence="2" id="KW-1185">Reference proteome</keyword>
<dbReference type="SUPFAM" id="SSF50475">
    <property type="entry name" value="FMN-binding split barrel"/>
    <property type="match status" value="1"/>
</dbReference>
<dbReference type="RefSeq" id="WP_074490583.1">
    <property type="nucleotide sequence ID" value="NZ_FPAM01000010.1"/>
</dbReference>
<evidence type="ECO:0000313" key="2">
    <source>
        <dbReference type="Proteomes" id="UP000186720"/>
    </source>
</evidence>
<dbReference type="PANTHER" id="PTHR42815:SF2">
    <property type="entry name" value="FAD-BINDING, PUTATIVE (AFU_ORTHOLOGUE AFUA_6G07600)-RELATED"/>
    <property type="match status" value="1"/>
</dbReference>
<dbReference type="Proteomes" id="UP000186720">
    <property type="component" value="Unassembled WGS sequence"/>
</dbReference>
<evidence type="ECO:0000313" key="1">
    <source>
        <dbReference type="EMBL" id="OKS88051.1"/>
    </source>
</evidence>
<accession>A0A1Q6A241</accession>
<dbReference type="AlphaFoldDB" id="A0A1Q6A241"/>